<dbReference type="Proteomes" id="UP001220964">
    <property type="component" value="Unassembled WGS sequence"/>
</dbReference>
<keyword evidence="4" id="KW-1185">Reference proteome</keyword>
<gene>
    <name evidence="3" type="ORF">P1J78_06015</name>
</gene>
<accession>A0AAE3T813</accession>
<dbReference type="EMBL" id="JARGYC010000011">
    <property type="protein sequence ID" value="MDF0600278.1"/>
    <property type="molecule type" value="Genomic_DNA"/>
</dbReference>
<protein>
    <submittedName>
        <fullName evidence="3">Phosphatase PAP2 family protein</fullName>
    </submittedName>
</protein>
<keyword evidence="1" id="KW-0812">Transmembrane</keyword>
<feature type="transmembrane region" description="Helical" evidence="1">
    <location>
        <begin position="239"/>
        <end position="261"/>
    </location>
</feature>
<feature type="domain" description="Inositolphosphotransferase Aur1/Ipt1" evidence="2">
    <location>
        <begin position="110"/>
        <end position="307"/>
    </location>
</feature>
<proteinExistence type="predicted"/>
<evidence type="ECO:0000313" key="4">
    <source>
        <dbReference type="Proteomes" id="UP001220964"/>
    </source>
</evidence>
<feature type="transmembrane region" description="Helical" evidence="1">
    <location>
        <begin position="268"/>
        <end position="285"/>
    </location>
</feature>
<evidence type="ECO:0000259" key="2">
    <source>
        <dbReference type="Pfam" id="PF14378"/>
    </source>
</evidence>
<sequence length="331" mass="36115">MRNFFCFSAAYLVVGILLVQLFRGDAAESVLIALKASAAILRNSDWRIMGVFVLALAYVFFSCGRSEWRELAIRLGFAVVGTIVFLSAFGLIKTLLTDIQPFFADRLFANLDAALHGGVDPWRITHEWAAAIPMSWAGPIYLHVWSALSALVPLALAVLDRDEARVRRYLVLYGVAWILLGNALALAGMSAGPVYYDRVLGADRFAELNAAIDGGALGNPLFRLIQEGLWELHVDGPKILGTGISAFPSVHVAVACVVALYTAERVRWLTPVAFVFVGAVLFLSVFTGYHYAIDGYVSVLVVGASWAWLRRGEMRRGEIREVAAPVAVPAE</sequence>
<feature type="transmembrane region" description="Helical" evidence="1">
    <location>
        <begin position="140"/>
        <end position="159"/>
    </location>
</feature>
<feature type="transmembrane region" description="Helical" evidence="1">
    <location>
        <begin position="71"/>
        <end position="92"/>
    </location>
</feature>
<feature type="transmembrane region" description="Helical" evidence="1">
    <location>
        <begin position="291"/>
        <end position="309"/>
    </location>
</feature>
<evidence type="ECO:0000256" key="1">
    <source>
        <dbReference type="SAM" id="Phobius"/>
    </source>
</evidence>
<dbReference type="InterPro" id="IPR026841">
    <property type="entry name" value="Aur1/Ipt1"/>
</dbReference>
<keyword evidence="1" id="KW-1133">Transmembrane helix</keyword>
<dbReference type="GO" id="GO:0016020">
    <property type="term" value="C:membrane"/>
    <property type="evidence" value="ECO:0007669"/>
    <property type="project" value="UniProtKB-SubCell"/>
</dbReference>
<evidence type="ECO:0000313" key="3">
    <source>
        <dbReference type="EMBL" id="MDF0600278.1"/>
    </source>
</evidence>
<dbReference type="Pfam" id="PF14378">
    <property type="entry name" value="PAP2_3"/>
    <property type="match status" value="1"/>
</dbReference>
<feature type="transmembrane region" description="Helical" evidence="1">
    <location>
        <begin position="46"/>
        <end position="64"/>
    </location>
</feature>
<organism evidence="3 4">
    <name type="scientific">Psychromarinibacter sediminicola</name>
    <dbReference type="NCBI Taxonomy" id="3033385"/>
    <lineage>
        <taxon>Bacteria</taxon>
        <taxon>Pseudomonadati</taxon>
        <taxon>Pseudomonadota</taxon>
        <taxon>Alphaproteobacteria</taxon>
        <taxon>Rhodobacterales</taxon>
        <taxon>Paracoccaceae</taxon>
        <taxon>Psychromarinibacter</taxon>
    </lineage>
</organism>
<dbReference type="AlphaFoldDB" id="A0AAE3T813"/>
<keyword evidence="1" id="KW-0472">Membrane</keyword>
<feature type="transmembrane region" description="Helical" evidence="1">
    <location>
        <begin position="171"/>
        <end position="196"/>
    </location>
</feature>
<reference evidence="3" key="1">
    <citation type="submission" date="2023-03" db="EMBL/GenBank/DDBJ databases">
        <title>Multiphase analysis and comparison of six strains from genera Psychromarinibacter, Lutimaribacter, and Maritimibacter, including a novel species: Psychromarinibacter sediminicola sp. nov.</title>
        <authorList>
            <person name="Wang Y.-H."/>
            <person name="Ye M.-Q."/>
            <person name="Du Z.-J."/>
        </authorList>
    </citation>
    <scope>NUCLEOTIDE SEQUENCE</scope>
    <source>
        <strain evidence="3">C21-152</strain>
    </source>
</reference>
<dbReference type="RefSeq" id="WP_275566422.1">
    <property type="nucleotide sequence ID" value="NZ_JARGYC010000011.1"/>
</dbReference>
<name>A0AAE3T813_9RHOB</name>
<comment type="caution">
    <text evidence="3">The sequence shown here is derived from an EMBL/GenBank/DDBJ whole genome shotgun (WGS) entry which is preliminary data.</text>
</comment>